<dbReference type="PROSITE" id="PS51186">
    <property type="entry name" value="GNAT"/>
    <property type="match status" value="1"/>
</dbReference>
<accession>A0ABV0AZA1</accession>
<feature type="domain" description="N-acetyltransferase" evidence="2">
    <location>
        <begin position="9"/>
        <end position="95"/>
    </location>
</feature>
<dbReference type="InterPro" id="IPR031165">
    <property type="entry name" value="GNAT_YJDJ"/>
</dbReference>
<keyword evidence="4" id="KW-1185">Reference proteome</keyword>
<dbReference type="EC" id="2.3.1.-" evidence="3"/>
<dbReference type="InterPro" id="IPR000182">
    <property type="entry name" value="GNAT_dom"/>
</dbReference>
<name>A0ABV0AZA1_9ACTN</name>
<protein>
    <submittedName>
        <fullName evidence="3">GNAT family N-acetyltransferase</fullName>
        <ecNumber evidence="3">2.3.1.-</ecNumber>
    </submittedName>
</protein>
<dbReference type="EMBL" id="JBDJAW010000053">
    <property type="protein sequence ID" value="MEN3540569.1"/>
    <property type="molecule type" value="Genomic_DNA"/>
</dbReference>
<dbReference type="PANTHER" id="PTHR31435:SF10">
    <property type="entry name" value="BSR4717 PROTEIN"/>
    <property type="match status" value="1"/>
</dbReference>
<dbReference type="Pfam" id="PF14542">
    <property type="entry name" value="Acetyltransf_CG"/>
    <property type="match status" value="1"/>
</dbReference>
<dbReference type="InterPro" id="IPR045057">
    <property type="entry name" value="Gcn5-rel_NAT"/>
</dbReference>
<keyword evidence="3" id="KW-0808">Transferase</keyword>
<dbReference type="PROSITE" id="PS51729">
    <property type="entry name" value="GNAT_YJDJ"/>
    <property type="match status" value="1"/>
</dbReference>
<evidence type="ECO:0000259" key="1">
    <source>
        <dbReference type="PROSITE" id="PS51186"/>
    </source>
</evidence>
<dbReference type="Gene3D" id="3.40.630.30">
    <property type="match status" value="1"/>
</dbReference>
<dbReference type="Proteomes" id="UP001447516">
    <property type="component" value="Unassembled WGS sequence"/>
</dbReference>
<dbReference type="PANTHER" id="PTHR31435">
    <property type="entry name" value="PROTEIN NATD1"/>
    <property type="match status" value="1"/>
</dbReference>
<evidence type="ECO:0000313" key="4">
    <source>
        <dbReference type="Proteomes" id="UP001447516"/>
    </source>
</evidence>
<proteinExistence type="predicted"/>
<dbReference type="GO" id="GO:0016746">
    <property type="term" value="F:acyltransferase activity"/>
    <property type="evidence" value="ECO:0007669"/>
    <property type="project" value="UniProtKB-KW"/>
</dbReference>
<feature type="domain" description="N-acetyltransferase" evidence="1">
    <location>
        <begin position="1"/>
        <end position="105"/>
    </location>
</feature>
<gene>
    <name evidence="3" type="ORF">AAH991_36025</name>
</gene>
<organism evidence="3 4">
    <name type="scientific">Microbispora maris</name>
    <dbReference type="NCBI Taxonomy" id="3144104"/>
    <lineage>
        <taxon>Bacteria</taxon>
        <taxon>Bacillati</taxon>
        <taxon>Actinomycetota</taxon>
        <taxon>Actinomycetes</taxon>
        <taxon>Streptosporangiales</taxon>
        <taxon>Streptosporangiaceae</taxon>
        <taxon>Microbispora</taxon>
    </lineage>
</organism>
<keyword evidence="3" id="KW-0012">Acyltransferase</keyword>
<dbReference type="InterPro" id="IPR016181">
    <property type="entry name" value="Acyl_CoA_acyltransferase"/>
</dbReference>
<evidence type="ECO:0000313" key="3">
    <source>
        <dbReference type="EMBL" id="MEN3540569.1"/>
    </source>
</evidence>
<reference evidence="3 4" key="1">
    <citation type="submission" date="2024-05" db="EMBL/GenBank/DDBJ databases">
        <title>Microbispora sp.ZYX-F-249.</title>
        <authorList>
            <person name="Xie H."/>
        </authorList>
    </citation>
    <scope>NUCLEOTIDE SEQUENCE [LARGE SCALE GENOMIC DNA]</scope>
    <source>
        <strain evidence="3 4">ZYX-F-249</strain>
    </source>
</reference>
<sequence>MQQSEPQVADNPEASRFEITVDGALAGFADYRLKGPAISFTHTEIDPAFEGRGLGSTLVRAALDAARDAGLEVLPFCPFVQRYIARHPEYLDLVPADRRARFSLDGGEGSK</sequence>
<dbReference type="SUPFAM" id="SSF55729">
    <property type="entry name" value="Acyl-CoA N-acyltransferases (Nat)"/>
    <property type="match status" value="1"/>
</dbReference>
<evidence type="ECO:0000259" key="2">
    <source>
        <dbReference type="PROSITE" id="PS51729"/>
    </source>
</evidence>
<comment type="caution">
    <text evidence="3">The sequence shown here is derived from an EMBL/GenBank/DDBJ whole genome shotgun (WGS) entry which is preliminary data.</text>
</comment>
<dbReference type="RefSeq" id="WP_346230420.1">
    <property type="nucleotide sequence ID" value="NZ_JBDJAW010000053.1"/>
</dbReference>